<keyword evidence="3" id="KW-0274">FAD</keyword>
<dbReference type="AlphaFoldDB" id="A0A8H7NGA7"/>
<evidence type="ECO:0000313" key="7">
    <source>
        <dbReference type="Proteomes" id="UP000616885"/>
    </source>
</evidence>
<dbReference type="GO" id="GO:0050660">
    <property type="term" value="F:flavin adenine dinucleotide binding"/>
    <property type="evidence" value="ECO:0007669"/>
    <property type="project" value="TreeGrafter"/>
</dbReference>
<evidence type="ECO:0000256" key="3">
    <source>
        <dbReference type="ARBA" id="ARBA00022827"/>
    </source>
</evidence>
<reference evidence="6" key="1">
    <citation type="submission" date="2020-10" db="EMBL/GenBank/DDBJ databases">
        <title>High-Quality Genome Resource of Clonostachys rosea strain S41 by Oxford Nanopore Long-Read Sequencing.</title>
        <authorList>
            <person name="Wang H."/>
        </authorList>
    </citation>
    <scope>NUCLEOTIDE SEQUENCE</scope>
    <source>
        <strain evidence="6">S41</strain>
    </source>
</reference>
<evidence type="ECO:0000256" key="4">
    <source>
        <dbReference type="ARBA" id="ARBA00023002"/>
    </source>
</evidence>
<dbReference type="Pfam" id="PF07992">
    <property type="entry name" value="Pyr_redox_2"/>
    <property type="match status" value="1"/>
</dbReference>
<organism evidence="6 7">
    <name type="scientific">Bionectria ochroleuca</name>
    <name type="common">Gliocladium roseum</name>
    <dbReference type="NCBI Taxonomy" id="29856"/>
    <lineage>
        <taxon>Eukaryota</taxon>
        <taxon>Fungi</taxon>
        <taxon>Dikarya</taxon>
        <taxon>Ascomycota</taxon>
        <taxon>Pezizomycotina</taxon>
        <taxon>Sordariomycetes</taxon>
        <taxon>Hypocreomycetidae</taxon>
        <taxon>Hypocreales</taxon>
        <taxon>Bionectriaceae</taxon>
        <taxon>Clonostachys</taxon>
    </lineage>
</organism>
<gene>
    <name evidence="6" type="ORF">IM811_010819</name>
</gene>
<name>A0A8H7NGA7_BIOOC</name>
<accession>A0A8H7NGA7</accession>
<dbReference type="Gene3D" id="3.50.50.100">
    <property type="match status" value="1"/>
</dbReference>
<protein>
    <recommendedName>
        <fullName evidence="5">FAD/NAD(P)-binding domain-containing protein</fullName>
    </recommendedName>
</protein>
<evidence type="ECO:0000256" key="1">
    <source>
        <dbReference type="ARBA" id="ARBA00006442"/>
    </source>
</evidence>
<feature type="domain" description="FAD/NAD(P)-binding" evidence="5">
    <location>
        <begin position="3"/>
        <end position="302"/>
    </location>
</feature>
<proteinExistence type="inferred from homology"/>
<dbReference type="PANTHER" id="PTHR43735:SF3">
    <property type="entry name" value="FERROPTOSIS SUPPRESSOR PROTEIN 1"/>
    <property type="match status" value="1"/>
</dbReference>
<comment type="similarity">
    <text evidence="1">Belongs to the FAD-dependent oxidoreductase family.</text>
</comment>
<dbReference type="InterPro" id="IPR023753">
    <property type="entry name" value="FAD/NAD-binding_dom"/>
</dbReference>
<dbReference type="GO" id="GO:0004174">
    <property type="term" value="F:electron-transferring-flavoprotein dehydrogenase activity"/>
    <property type="evidence" value="ECO:0007669"/>
    <property type="project" value="TreeGrafter"/>
</dbReference>
<dbReference type="GO" id="GO:0005737">
    <property type="term" value="C:cytoplasm"/>
    <property type="evidence" value="ECO:0007669"/>
    <property type="project" value="TreeGrafter"/>
</dbReference>
<evidence type="ECO:0000313" key="6">
    <source>
        <dbReference type="EMBL" id="KAF9755378.1"/>
    </source>
</evidence>
<comment type="caution">
    <text evidence="6">The sequence shown here is derived from an EMBL/GenBank/DDBJ whole genome shotgun (WGS) entry which is preliminary data.</text>
</comment>
<dbReference type="EMBL" id="JADCTT010000003">
    <property type="protein sequence ID" value="KAF9755378.1"/>
    <property type="molecule type" value="Genomic_DNA"/>
</dbReference>
<keyword evidence="2" id="KW-0285">Flavoprotein</keyword>
<dbReference type="InterPro" id="IPR036188">
    <property type="entry name" value="FAD/NAD-bd_sf"/>
</dbReference>
<dbReference type="SUPFAM" id="SSF51905">
    <property type="entry name" value="FAD/NAD(P)-binding domain"/>
    <property type="match status" value="1"/>
</dbReference>
<dbReference type="PANTHER" id="PTHR43735">
    <property type="entry name" value="APOPTOSIS-INDUCING FACTOR 1"/>
    <property type="match status" value="1"/>
</dbReference>
<evidence type="ECO:0000259" key="5">
    <source>
        <dbReference type="Pfam" id="PF07992"/>
    </source>
</evidence>
<dbReference type="PRINTS" id="PR00368">
    <property type="entry name" value="FADPNR"/>
</dbReference>
<sequence>MKNIVVLGAGLGAIPVIRNAMKDIVLSSKDYKLIVVAPNTHFHYPIAMPRVIVPGQIPDDKVFLPLDSLFKSYPAEKFEFLVGEAKALAPADKTITVSLNAGEERSVTYDALIIATGASSRDSMPWKTVGTTEKTKEEVKRIREEIKNAKTIVVAGGGLTGSETAGELGFEYGKSGKKDIYFVHSDAQPLYSHTLDSVRKQVRIELEKMKVKLISNSTVTSTKRDGSDITVEILNQNGETRTIKAQAYIPATGVAPNSGFAPKELLDERGYFKQTKTLQLEGHSDIFVVGDVGNKEPSKAMITEAQANHVIKALPGFILRKESVPEYKPADKEMAAVTLGRSKGTGQMGTMKLPSFMVWFLKGRSMFVEKVPAFLVAK</sequence>
<dbReference type="Proteomes" id="UP000616885">
    <property type="component" value="Unassembled WGS sequence"/>
</dbReference>
<evidence type="ECO:0000256" key="2">
    <source>
        <dbReference type="ARBA" id="ARBA00022630"/>
    </source>
</evidence>
<keyword evidence="4" id="KW-0560">Oxidoreductase</keyword>